<dbReference type="GO" id="GO:0051094">
    <property type="term" value="P:positive regulation of developmental process"/>
    <property type="evidence" value="ECO:0007669"/>
    <property type="project" value="UniProtKB-ARBA"/>
</dbReference>
<dbReference type="PROSITE" id="PS00108">
    <property type="entry name" value="PROTEIN_KINASE_ST"/>
    <property type="match status" value="1"/>
</dbReference>
<dbReference type="VEuPathDB" id="FungiDB:GGTG_14356"/>
<feature type="domain" description="Protein kinase" evidence="7">
    <location>
        <begin position="41"/>
        <end position="300"/>
    </location>
</feature>
<dbReference type="Pfam" id="PF00069">
    <property type="entry name" value="Pkinase"/>
    <property type="match status" value="1"/>
</dbReference>
<dbReference type="PANTHER" id="PTHR43671:SF13">
    <property type="entry name" value="SERINE_THREONINE-PROTEIN KINASE NEK2"/>
    <property type="match status" value="1"/>
</dbReference>
<dbReference type="SMART" id="SM00220">
    <property type="entry name" value="S_TKc"/>
    <property type="match status" value="1"/>
</dbReference>
<organism evidence="8">
    <name type="scientific">Gaeumannomyces tritici (strain R3-111a-1)</name>
    <name type="common">Wheat and barley take-all root rot fungus</name>
    <name type="synonym">Gaeumannomyces graminis var. tritici</name>
    <dbReference type="NCBI Taxonomy" id="644352"/>
    <lineage>
        <taxon>Eukaryota</taxon>
        <taxon>Fungi</taxon>
        <taxon>Dikarya</taxon>
        <taxon>Ascomycota</taxon>
        <taxon>Pezizomycotina</taxon>
        <taxon>Sordariomycetes</taxon>
        <taxon>Sordariomycetidae</taxon>
        <taxon>Magnaporthales</taxon>
        <taxon>Magnaporthaceae</taxon>
        <taxon>Gaeumannomyces</taxon>
    </lineage>
</organism>
<dbReference type="EC" id="2.7.11.1" evidence="1"/>
<evidence type="ECO:0000256" key="6">
    <source>
        <dbReference type="SAM" id="MobiDB-lite"/>
    </source>
</evidence>
<keyword evidence="4 8" id="KW-0418">Kinase</keyword>
<dbReference type="GeneID" id="20354814"/>
<evidence type="ECO:0000256" key="5">
    <source>
        <dbReference type="ARBA" id="ARBA00022840"/>
    </source>
</evidence>
<reference evidence="10" key="1">
    <citation type="submission" date="2010-07" db="EMBL/GenBank/DDBJ databases">
        <title>The genome sequence of Gaeumannomyces graminis var. tritici strain R3-111a-1.</title>
        <authorList>
            <consortium name="The Broad Institute Genome Sequencing Platform"/>
            <person name="Ma L.-J."/>
            <person name="Dead R."/>
            <person name="Young S."/>
            <person name="Zeng Q."/>
            <person name="Koehrsen M."/>
            <person name="Alvarado L."/>
            <person name="Berlin A."/>
            <person name="Chapman S.B."/>
            <person name="Chen Z."/>
            <person name="Freedman E."/>
            <person name="Gellesch M."/>
            <person name="Goldberg J."/>
            <person name="Griggs A."/>
            <person name="Gujja S."/>
            <person name="Heilman E.R."/>
            <person name="Heiman D."/>
            <person name="Hepburn T."/>
            <person name="Howarth C."/>
            <person name="Jen D."/>
            <person name="Larson L."/>
            <person name="Mehta T."/>
            <person name="Neiman D."/>
            <person name="Pearson M."/>
            <person name="Roberts A."/>
            <person name="Saif S."/>
            <person name="Shea T."/>
            <person name="Shenoy N."/>
            <person name="Sisk P."/>
            <person name="Stolte C."/>
            <person name="Sykes S."/>
            <person name="Walk T."/>
            <person name="White J."/>
            <person name="Yandava C."/>
            <person name="Haas B."/>
            <person name="Nusbaum C."/>
            <person name="Birren B."/>
        </authorList>
    </citation>
    <scope>NUCLEOTIDE SEQUENCE [LARGE SCALE GENOMIC DNA]</scope>
    <source>
        <strain evidence="10">R3-111a-1</strain>
    </source>
</reference>
<dbReference type="AlphaFoldDB" id="J3PLA2"/>
<dbReference type="GO" id="GO:0004674">
    <property type="term" value="F:protein serine/threonine kinase activity"/>
    <property type="evidence" value="ECO:0007669"/>
    <property type="project" value="UniProtKB-KW"/>
</dbReference>
<keyword evidence="3" id="KW-0547">Nucleotide-binding</keyword>
<keyword evidence="8" id="KW-0723">Serine/threonine-protein kinase</keyword>
<dbReference type="STRING" id="644352.J3PLA2"/>
<dbReference type="Gene3D" id="1.10.510.10">
    <property type="entry name" value="Transferase(Phosphotransferase) domain 1"/>
    <property type="match status" value="1"/>
</dbReference>
<dbReference type="InterPro" id="IPR050660">
    <property type="entry name" value="NEK_Ser/Thr_kinase"/>
</dbReference>
<gene>
    <name evidence="9" type="primary">20354814</name>
    <name evidence="8" type="ORF">GGTG_14356</name>
</gene>
<dbReference type="RefSeq" id="XP_009230547.1">
    <property type="nucleotide sequence ID" value="XM_009232283.1"/>
</dbReference>
<accession>J3PLA2</accession>
<feature type="region of interest" description="Disordered" evidence="6">
    <location>
        <begin position="350"/>
        <end position="380"/>
    </location>
</feature>
<protein>
    <recommendedName>
        <fullName evidence="1">non-specific serine/threonine protein kinase</fullName>
        <ecNumber evidence="1">2.7.11.1</ecNumber>
    </recommendedName>
</protein>
<evidence type="ECO:0000256" key="4">
    <source>
        <dbReference type="ARBA" id="ARBA00022777"/>
    </source>
</evidence>
<dbReference type="InterPro" id="IPR008271">
    <property type="entry name" value="Ser/Thr_kinase_AS"/>
</dbReference>
<sequence length="476" mass="52708">MAAFGSRDRPSDYDHTEAQSWHVTRLNTAKCQLFEEVKEARERLGGDDSGAFGTVYKAVDKKTGNLFAIKVMKLEGDPLQIQTARAALHREVKNLERLNHPHIIEYLGCGAFETNAPEIRMPLREGSLASLTKSVESKQERRILANSVTEQILTALDYLDCENMIHRDIKPENILFMPLPDDKFFFQLADFGFAIHRSLAQTVCGTPYYMPPELWPHNQSNVSAPQTSKIDIWSFGATILAVLSKFKEFPPTSFPPGTVPAHVIFKAVRIQARGKTIVEPMMQMHPDERASAAQLLVTFYGGNGLVSKPSEVPPIMPTNPQLRRWPLRTKPSVPATETEPVVAAFPWAPLQQQQQQRQSPAAAGLRGNISPLAGMRQLRPRRTRVGAGLPLVVWPKKPAGGPPRTGNGQYNPFSPRQLPQKVRAKRDGVTKRRAEPPTAATKKGKTLAAAVRKEAAQTGGSKLWMPGAFPEDSLDP</sequence>
<dbReference type="InterPro" id="IPR011009">
    <property type="entry name" value="Kinase-like_dom_sf"/>
</dbReference>
<keyword evidence="10" id="KW-1185">Reference proteome</keyword>
<reference evidence="8" key="2">
    <citation type="submission" date="2010-07" db="EMBL/GenBank/DDBJ databases">
        <authorList>
            <consortium name="The Broad Institute Genome Sequencing Platform"/>
            <consortium name="Broad Institute Genome Sequencing Center for Infectious Disease"/>
            <person name="Ma L.-J."/>
            <person name="Dead R."/>
            <person name="Young S."/>
            <person name="Zeng Q."/>
            <person name="Koehrsen M."/>
            <person name="Alvarado L."/>
            <person name="Berlin A."/>
            <person name="Chapman S.B."/>
            <person name="Chen Z."/>
            <person name="Freedman E."/>
            <person name="Gellesch M."/>
            <person name="Goldberg J."/>
            <person name="Griggs A."/>
            <person name="Gujja S."/>
            <person name="Heilman E.R."/>
            <person name="Heiman D."/>
            <person name="Hepburn T."/>
            <person name="Howarth C."/>
            <person name="Jen D."/>
            <person name="Larson L."/>
            <person name="Mehta T."/>
            <person name="Neiman D."/>
            <person name="Pearson M."/>
            <person name="Roberts A."/>
            <person name="Saif S."/>
            <person name="Shea T."/>
            <person name="Shenoy N."/>
            <person name="Sisk P."/>
            <person name="Stolte C."/>
            <person name="Sykes S."/>
            <person name="Walk T."/>
            <person name="White J."/>
            <person name="Yandava C."/>
            <person name="Haas B."/>
            <person name="Nusbaum C."/>
            <person name="Birren B."/>
        </authorList>
    </citation>
    <scope>NUCLEOTIDE SEQUENCE</scope>
    <source>
        <strain evidence="8">R3-111a-1</strain>
    </source>
</reference>
<dbReference type="SUPFAM" id="SSF56112">
    <property type="entry name" value="Protein kinase-like (PK-like)"/>
    <property type="match status" value="1"/>
</dbReference>
<dbReference type="HOGENOM" id="CLU_573691_0_0_1"/>
<evidence type="ECO:0000313" key="8">
    <source>
        <dbReference type="EMBL" id="EJT68065.1"/>
    </source>
</evidence>
<evidence type="ECO:0000256" key="2">
    <source>
        <dbReference type="ARBA" id="ARBA00022679"/>
    </source>
</evidence>
<keyword evidence="5" id="KW-0067">ATP-binding</keyword>
<dbReference type="Proteomes" id="UP000006039">
    <property type="component" value="Unassembled WGS sequence"/>
</dbReference>
<feature type="region of interest" description="Disordered" evidence="6">
    <location>
        <begin position="396"/>
        <end position="476"/>
    </location>
</feature>
<evidence type="ECO:0000313" key="10">
    <source>
        <dbReference type="Proteomes" id="UP000006039"/>
    </source>
</evidence>
<evidence type="ECO:0000256" key="1">
    <source>
        <dbReference type="ARBA" id="ARBA00012513"/>
    </source>
</evidence>
<evidence type="ECO:0000256" key="3">
    <source>
        <dbReference type="ARBA" id="ARBA00022741"/>
    </source>
</evidence>
<dbReference type="PROSITE" id="PS50011">
    <property type="entry name" value="PROTEIN_KINASE_DOM"/>
    <property type="match status" value="1"/>
</dbReference>
<reference evidence="8" key="3">
    <citation type="submission" date="2010-09" db="EMBL/GenBank/DDBJ databases">
        <title>Annotation of Gaeumannomyces graminis var. tritici R3-111a-1.</title>
        <authorList>
            <consortium name="The Broad Institute Genome Sequencing Platform"/>
            <person name="Ma L.-J."/>
            <person name="Dead R."/>
            <person name="Young S.K."/>
            <person name="Zeng Q."/>
            <person name="Gargeya S."/>
            <person name="Fitzgerald M."/>
            <person name="Haas B."/>
            <person name="Abouelleil A."/>
            <person name="Alvarado L."/>
            <person name="Arachchi H.M."/>
            <person name="Berlin A."/>
            <person name="Brown A."/>
            <person name="Chapman S.B."/>
            <person name="Chen Z."/>
            <person name="Dunbar C."/>
            <person name="Freedman E."/>
            <person name="Gearin G."/>
            <person name="Gellesch M."/>
            <person name="Goldberg J."/>
            <person name="Griggs A."/>
            <person name="Gujja S."/>
            <person name="Heiman D."/>
            <person name="Howarth C."/>
            <person name="Larson L."/>
            <person name="Lui A."/>
            <person name="MacDonald P.J.P."/>
            <person name="Mehta T."/>
            <person name="Montmayeur A."/>
            <person name="Murphy C."/>
            <person name="Neiman D."/>
            <person name="Pearson M."/>
            <person name="Priest M."/>
            <person name="Roberts A."/>
            <person name="Saif S."/>
            <person name="Shea T."/>
            <person name="Shenoy N."/>
            <person name="Sisk P."/>
            <person name="Stolte C."/>
            <person name="Sykes S."/>
            <person name="Yandava C."/>
            <person name="Wortman J."/>
            <person name="Nusbaum C."/>
            <person name="Birren B."/>
        </authorList>
    </citation>
    <scope>NUCLEOTIDE SEQUENCE</scope>
    <source>
        <strain evidence="8">R3-111a-1</strain>
    </source>
</reference>
<dbReference type="OrthoDB" id="4062651at2759"/>
<dbReference type="PANTHER" id="PTHR43671">
    <property type="entry name" value="SERINE/THREONINE-PROTEIN KINASE NEK"/>
    <property type="match status" value="1"/>
</dbReference>
<reference evidence="9" key="4">
    <citation type="journal article" date="2015" name="G3 (Bethesda)">
        <title>Genome sequences of three phytopathogenic species of the Magnaporthaceae family of fungi.</title>
        <authorList>
            <person name="Okagaki L.H."/>
            <person name="Nunes C.C."/>
            <person name="Sailsbery J."/>
            <person name="Clay B."/>
            <person name="Brown D."/>
            <person name="John T."/>
            <person name="Oh Y."/>
            <person name="Young N."/>
            <person name="Fitzgerald M."/>
            <person name="Haas B.J."/>
            <person name="Zeng Q."/>
            <person name="Young S."/>
            <person name="Adiconis X."/>
            <person name="Fan L."/>
            <person name="Levin J.Z."/>
            <person name="Mitchell T.K."/>
            <person name="Okubara P.A."/>
            <person name="Farman M.L."/>
            <person name="Kohn L.M."/>
            <person name="Birren B."/>
            <person name="Ma L.-J."/>
            <person name="Dean R.A."/>
        </authorList>
    </citation>
    <scope>NUCLEOTIDE SEQUENCE</scope>
    <source>
        <strain evidence="9">R3-111a-1</strain>
    </source>
</reference>
<keyword evidence="2" id="KW-0808">Transferase</keyword>
<proteinExistence type="predicted"/>
<dbReference type="EMBL" id="GL385689">
    <property type="protein sequence ID" value="EJT68065.1"/>
    <property type="molecule type" value="Genomic_DNA"/>
</dbReference>
<dbReference type="eggNOG" id="KOG0198">
    <property type="taxonomic scope" value="Eukaryota"/>
</dbReference>
<dbReference type="InterPro" id="IPR000719">
    <property type="entry name" value="Prot_kinase_dom"/>
</dbReference>
<reference evidence="9" key="5">
    <citation type="submission" date="2018-04" db="UniProtKB">
        <authorList>
            <consortium name="EnsemblFungi"/>
        </authorList>
    </citation>
    <scope>IDENTIFICATION</scope>
    <source>
        <strain evidence="9">R3-111a-1</strain>
    </source>
</reference>
<evidence type="ECO:0000259" key="7">
    <source>
        <dbReference type="PROSITE" id="PS50011"/>
    </source>
</evidence>
<feature type="compositionally biased region" description="Low complexity" evidence="6">
    <location>
        <begin position="350"/>
        <end position="363"/>
    </location>
</feature>
<feature type="compositionally biased region" description="Basic and acidic residues" evidence="6">
    <location>
        <begin position="425"/>
        <end position="435"/>
    </location>
</feature>
<dbReference type="GO" id="GO:0005524">
    <property type="term" value="F:ATP binding"/>
    <property type="evidence" value="ECO:0007669"/>
    <property type="project" value="UniProtKB-KW"/>
</dbReference>
<feature type="compositionally biased region" description="Low complexity" evidence="6">
    <location>
        <begin position="438"/>
        <end position="450"/>
    </location>
</feature>
<name>J3PLA2_GAET3</name>
<dbReference type="EnsemblFungi" id="EJT68065">
    <property type="protein sequence ID" value="EJT68065"/>
    <property type="gene ID" value="GGTG_14356"/>
</dbReference>
<evidence type="ECO:0000313" key="9">
    <source>
        <dbReference type="EnsemblFungi" id="EJT68065"/>
    </source>
</evidence>